<keyword evidence="1 8" id="KW-0132">Cell division</keyword>
<evidence type="ECO:0000313" key="11">
    <source>
        <dbReference type="Proteomes" id="UP000676456"/>
    </source>
</evidence>
<dbReference type="GO" id="GO:0000917">
    <property type="term" value="P:division septum assembly"/>
    <property type="evidence" value="ECO:0007669"/>
    <property type="project" value="UniProtKB-KW"/>
</dbReference>
<comment type="similarity">
    <text evidence="8">Belongs to the EzrA family.</text>
</comment>
<dbReference type="GO" id="GO:0005886">
    <property type="term" value="C:plasma membrane"/>
    <property type="evidence" value="ECO:0007669"/>
    <property type="project" value="UniProtKB-SubCell"/>
</dbReference>
<proteinExistence type="inferred from homology"/>
<evidence type="ECO:0000256" key="8">
    <source>
        <dbReference type="HAMAP-Rule" id="MF_00728"/>
    </source>
</evidence>
<evidence type="ECO:0000256" key="9">
    <source>
        <dbReference type="SAM" id="Phobius"/>
    </source>
</evidence>
<evidence type="ECO:0000256" key="1">
    <source>
        <dbReference type="ARBA" id="ARBA00022618"/>
    </source>
</evidence>
<reference evidence="10 11" key="1">
    <citation type="submission" date="2021-05" db="EMBL/GenBank/DDBJ databases">
        <title>Novel Bacillus species.</title>
        <authorList>
            <person name="Liu G."/>
        </authorList>
    </citation>
    <scope>NUCLEOTIDE SEQUENCE [LARGE SCALE GENOMIC DNA]</scope>
    <source>
        <strain evidence="10 11">FJAT-49682</strain>
    </source>
</reference>
<keyword evidence="8" id="KW-1003">Cell membrane</keyword>
<evidence type="ECO:0000256" key="5">
    <source>
        <dbReference type="ARBA" id="ARBA00023136"/>
    </source>
</evidence>
<dbReference type="InterPro" id="IPR010379">
    <property type="entry name" value="EzrA"/>
</dbReference>
<name>A0A942UJU2_9BACI</name>
<dbReference type="GO" id="GO:0005940">
    <property type="term" value="C:septin ring"/>
    <property type="evidence" value="ECO:0007669"/>
    <property type="project" value="InterPro"/>
</dbReference>
<dbReference type="AlphaFoldDB" id="A0A942UJU2"/>
<accession>A0A942UJU2</accession>
<feature type="coiled-coil region" evidence="8">
    <location>
        <begin position="102"/>
        <end position="129"/>
    </location>
</feature>
<keyword evidence="11" id="KW-1185">Reference proteome</keyword>
<evidence type="ECO:0000256" key="3">
    <source>
        <dbReference type="ARBA" id="ARBA00022989"/>
    </source>
</evidence>
<feature type="coiled-coil region" evidence="8">
    <location>
        <begin position="380"/>
        <end position="428"/>
    </location>
</feature>
<keyword evidence="6 8" id="KW-0717">Septation</keyword>
<evidence type="ECO:0000256" key="2">
    <source>
        <dbReference type="ARBA" id="ARBA00022692"/>
    </source>
</evidence>
<feature type="coiled-coil region" evidence="8">
    <location>
        <begin position="253"/>
        <end position="280"/>
    </location>
</feature>
<dbReference type="NCBIfam" id="NF003413">
    <property type="entry name" value="PRK04778.1-7"/>
    <property type="match status" value="1"/>
</dbReference>
<keyword evidence="5 8" id="KW-0472">Membrane</keyword>
<dbReference type="Pfam" id="PF06160">
    <property type="entry name" value="EzrA"/>
    <property type="match status" value="1"/>
</dbReference>
<dbReference type="EMBL" id="JAGYPN010000001">
    <property type="protein sequence ID" value="MBS4222760.1"/>
    <property type="molecule type" value="Genomic_DNA"/>
</dbReference>
<keyword evidence="3 8" id="KW-1133">Transmembrane helix</keyword>
<comment type="caution">
    <text evidence="10">The sequence shown here is derived from an EMBL/GenBank/DDBJ whole genome shotgun (WGS) entry which is preliminary data.</text>
</comment>
<keyword evidence="4 8" id="KW-0175">Coiled coil</keyword>
<feature type="topological domain" description="Cytoplasmic" evidence="8">
    <location>
        <begin position="26"/>
        <end position="570"/>
    </location>
</feature>
<evidence type="ECO:0000256" key="4">
    <source>
        <dbReference type="ARBA" id="ARBA00023054"/>
    </source>
</evidence>
<keyword evidence="7 8" id="KW-0131">Cell cycle</keyword>
<feature type="transmembrane region" description="Helical" evidence="9">
    <location>
        <begin position="7"/>
        <end position="25"/>
    </location>
</feature>
<evidence type="ECO:0000313" key="10">
    <source>
        <dbReference type="EMBL" id="MBS4222760.1"/>
    </source>
</evidence>
<gene>
    <name evidence="8 10" type="primary">ezrA</name>
    <name evidence="10" type="ORF">KHA91_08295</name>
</gene>
<sequence length="570" mass="67162">MKYGVEIVIAAIVIILILFVVGYIMRKKYYQEVDQLEKRKLELMNRPVVEEMAKVKQLNMTGQTEEMFERWRQTWDDIIAVQLPNIDEMLFYAEEYTDKYRFKQAKETHERIEDMLTKINDQIDLLLKELTELVGSEEKNRIEIEGILEQYRKTKKTLLAHRHTYGLAADRLEQLQDTIGEKLANYKELTKDGNYLQAREVVLSLSIDMEQLASKMEKIPDLLTECQTMIPAQKNELADGYREMSKQGFVLEHLQIDKQLKQLEKELETYKQFLKDAEVEEVESGMYETKEKIEVLYDLLEKEVYAKHYVFQESEKAGFILDQLKDVNAEIEAETNIVQTSYQLFDNELEMPKSFEKSLSQLTSRYELLKAKITEETTAFTLLSEELKVIEEQLKVLQMEQNEFIERLQNLRKDELEVREKLAGLQRKINEIIRLVQKSRMPGLPGDFESLYDQAEEQIEDVYKSLNEKPLNMKSVQKYLYDATDTVEHLYTRTEEHIENATLAERVIQYGNRYRVRDPQLRANLEQAEQAFRNYEYKAALEQAATAVEAVEPGALQRIEEMLNEELINH</sequence>
<organism evidence="10 11">
    <name type="scientific">Lederbergia citrea</name>
    <dbReference type="NCBI Taxonomy" id="2833581"/>
    <lineage>
        <taxon>Bacteria</taxon>
        <taxon>Bacillati</taxon>
        <taxon>Bacillota</taxon>
        <taxon>Bacilli</taxon>
        <taxon>Bacillales</taxon>
        <taxon>Bacillaceae</taxon>
        <taxon>Lederbergia</taxon>
    </lineage>
</organism>
<feature type="topological domain" description="Extracellular" evidence="8">
    <location>
        <begin position="1"/>
        <end position="6"/>
    </location>
</feature>
<dbReference type="Proteomes" id="UP000676456">
    <property type="component" value="Unassembled WGS sequence"/>
</dbReference>
<dbReference type="GO" id="GO:0000921">
    <property type="term" value="P:septin ring assembly"/>
    <property type="evidence" value="ECO:0007669"/>
    <property type="project" value="InterPro"/>
</dbReference>
<evidence type="ECO:0000256" key="6">
    <source>
        <dbReference type="ARBA" id="ARBA00023210"/>
    </source>
</evidence>
<keyword evidence="2 8" id="KW-0812">Transmembrane</keyword>
<comment type="function">
    <text evidence="8">Negative regulator of FtsZ ring formation; modulates the frequency and position of FtsZ ring formation. Inhibits FtsZ ring formation at polar sites. Interacts either with FtsZ or with one of its binding partners to promote depolymerization.</text>
</comment>
<dbReference type="RefSeq" id="WP_213097683.1">
    <property type="nucleotide sequence ID" value="NZ_JAGYPH010000001.1"/>
</dbReference>
<comment type="subcellular location">
    <subcellularLocation>
        <location evidence="8">Cell membrane</location>
        <topology evidence="8">Single-pass membrane protein</topology>
    </subcellularLocation>
    <text evidence="8">Colocalized with FtsZ to the nascent septal site.</text>
</comment>
<protein>
    <recommendedName>
        <fullName evidence="8">Septation ring formation regulator EzrA</fullName>
    </recommendedName>
</protein>
<evidence type="ECO:0000256" key="7">
    <source>
        <dbReference type="ARBA" id="ARBA00023306"/>
    </source>
</evidence>
<dbReference type="HAMAP" id="MF_00728">
    <property type="entry name" value="EzrA"/>
    <property type="match status" value="1"/>
</dbReference>